<feature type="region of interest" description="Disordered" evidence="2">
    <location>
        <begin position="812"/>
        <end position="832"/>
    </location>
</feature>
<protein>
    <recommendedName>
        <fullName evidence="3">DUF7745 domain-containing protein</fullName>
    </recommendedName>
</protein>
<reference evidence="4 5" key="1">
    <citation type="journal article" date="2019" name="Genome Biol. Evol.">
        <title>Insights into the evolution of the New World diploid cottons (Gossypium, subgenus Houzingenia) based on genome sequencing.</title>
        <authorList>
            <person name="Grover C.E."/>
            <person name="Arick M.A. 2nd"/>
            <person name="Thrash A."/>
            <person name="Conover J.L."/>
            <person name="Sanders W.S."/>
            <person name="Peterson D.G."/>
            <person name="Frelichowski J.E."/>
            <person name="Scheffler J.A."/>
            <person name="Scheffler B.E."/>
            <person name="Wendel J.F."/>
        </authorList>
    </citation>
    <scope>NUCLEOTIDE SEQUENCE [LARGE SCALE GENOMIC DNA]</scope>
    <source>
        <strain evidence="4">6</strain>
        <tissue evidence="4">Leaf</tissue>
    </source>
</reference>
<evidence type="ECO:0000256" key="2">
    <source>
        <dbReference type="SAM" id="MobiDB-lite"/>
    </source>
</evidence>
<dbReference type="EMBL" id="JABFAE010418836">
    <property type="protein sequence ID" value="MBA0845823.1"/>
    <property type="molecule type" value="Genomic_DNA"/>
</dbReference>
<feature type="coiled-coil region" evidence="1">
    <location>
        <begin position="622"/>
        <end position="649"/>
    </location>
</feature>
<feature type="domain" description="DUF7745" evidence="3">
    <location>
        <begin position="86"/>
        <end position="445"/>
    </location>
</feature>
<feature type="non-terminal residue" evidence="4">
    <location>
        <position position="845"/>
    </location>
</feature>
<dbReference type="AlphaFoldDB" id="A0A7J9KH85"/>
<dbReference type="Proteomes" id="UP000593575">
    <property type="component" value="Unassembled WGS sequence"/>
</dbReference>
<evidence type="ECO:0000313" key="4">
    <source>
        <dbReference type="EMBL" id="MBA0845823.1"/>
    </source>
</evidence>
<dbReference type="PANTHER" id="PTHR48200">
    <property type="entry name" value="PROTEIN, PUTATIVE-RELATED"/>
    <property type="match status" value="1"/>
</dbReference>
<feature type="coiled-coil region" evidence="1">
    <location>
        <begin position="475"/>
        <end position="574"/>
    </location>
</feature>
<keyword evidence="1" id="KW-0175">Coiled coil</keyword>
<sequence length="845" mass="98193">AFVLVAWHFDYIAFHYKRALTHIRLLDEKLSMEIEFLDKVENNAVVQVWSEKAQLQKGDSLTEGYKSELWDFTYVSVTQNNLQELKEIWDQWDDEIKQLFYYNYGDLPYLLDIKVDEHLFRALAQFWNSAYSCFTFGEVDLVPTIEEYTTLLRWPKIQVDKIYSKAVNVPTFVKKLMNILAMSEEWVSVRVKQKGDSKCIPWRSLRDLILVHPDTKKKVDIFALSIYGLVIFPKALGYVDEAVTDLFDRLDKRITPVPAILAKTFRSLSACRSTGEGRFIGCAQLLLVWFHSHFWKVDKVSYRVFSENYSPLKELASTTRRDNIMVEKWIAILQNLKDKDVEWKAPWMVPDEILYRCGDFDWVLLLGIWGAVGYAPLLVLKQYRSRQFVPITQGLSQSEFSYKDDGYKKNIREVTNAWKQTHRMKRLTVGPMVTPEYNGWWSRRVNDNIPRLREEDVRPVEEHLQVVPSEMEIIKQDFEKRSLQLERKIERLEGEKMQLGLDVDAQRLEADKLIKGKNKAEEDLDSLKTDYKKLRRSMRTAGLGKTSEQWRQEIQEERTKVDQWEKKFQDTQAREVALRESLLVCQNEKAGLKVRVAELEKSLHQHRNCNSVIELKASLGKIEELKEWVGELEDALQNSELRIELLERVAQIRGVAEHLQTLAVQADVLSLKYESESDRGRELAWLLRRDPNKTKIMTVILEHPYGTRTKTKAMDQWIERLEQMQKEMQDKMQEQLDVLESQRAMMSQLTQLLADKGKGPALNSGVDQEDPVYPPGFAPTSTQAQLDMCQQGARVHIRPQCQVDTLTPINFQIGSGSNPGDNPVNPVVPDLNDVAEVEKARVDLS</sequence>
<proteinExistence type="predicted"/>
<evidence type="ECO:0000313" key="5">
    <source>
        <dbReference type="Proteomes" id="UP000593575"/>
    </source>
</evidence>
<dbReference type="PANTHER" id="PTHR48200:SF1">
    <property type="entry name" value="AMINOTRANSFERASE-LIKE PLANT MOBILE DOMAIN-CONTAINING PROTEIN"/>
    <property type="match status" value="1"/>
</dbReference>
<dbReference type="InterPro" id="IPR056647">
    <property type="entry name" value="DUF7745"/>
</dbReference>
<evidence type="ECO:0000259" key="3">
    <source>
        <dbReference type="Pfam" id="PF24924"/>
    </source>
</evidence>
<name>A0A7J9KH85_9ROSI</name>
<dbReference type="Pfam" id="PF24924">
    <property type="entry name" value="DUF7745"/>
    <property type="match status" value="1"/>
</dbReference>
<evidence type="ECO:0000256" key="1">
    <source>
        <dbReference type="SAM" id="Coils"/>
    </source>
</evidence>
<comment type="caution">
    <text evidence="4">The sequence shown here is derived from an EMBL/GenBank/DDBJ whole genome shotgun (WGS) entry which is preliminary data.</text>
</comment>
<organism evidence="4 5">
    <name type="scientific">Gossypium armourianum</name>
    <dbReference type="NCBI Taxonomy" id="34283"/>
    <lineage>
        <taxon>Eukaryota</taxon>
        <taxon>Viridiplantae</taxon>
        <taxon>Streptophyta</taxon>
        <taxon>Embryophyta</taxon>
        <taxon>Tracheophyta</taxon>
        <taxon>Spermatophyta</taxon>
        <taxon>Magnoliopsida</taxon>
        <taxon>eudicotyledons</taxon>
        <taxon>Gunneridae</taxon>
        <taxon>Pentapetalae</taxon>
        <taxon>rosids</taxon>
        <taxon>malvids</taxon>
        <taxon>Malvales</taxon>
        <taxon>Malvaceae</taxon>
        <taxon>Malvoideae</taxon>
        <taxon>Gossypium</taxon>
    </lineage>
</organism>
<feature type="non-terminal residue" evidence="4">
    <location>
        <position position="1"/>
    </location>
</feature>
<gene>
    <name evidence="4" type="ORF">Goarm_023260</name>
</gene>
<feature type="compositionally biased region" description="Low complexity" evidence="2">
    <location>
        <begin position="818"/>
        <end position="832"/>
    </location>
</feature>
<keyword evidence="5" id="KW-1185">Reference proteome</keyword>
<accession>A0A7J9KH85</accession>